<evidence type="ECO:0000313" key="3">
    <source>
        <dbReference type="Proteomes" id="UP001229421"/>
    </source>
</evidence>
<dbReference type="PANTHER" id="PTHR31865">
    <property type="entry name" value="OSJNBA0071G03.3 PROTEIN"/>
    <property type="match status" value="1"/>
</dbReference>
<gene>
    <name evidence="2" type="ORF">QVD17_15298</name>
</gene>
<dbReference type="AlphaFoldDB" id="A0AAD8KPE8"/>
<accession>A0AAD8KPE8</accession>
<dbReference type="Pfam" id="PF07939">
    <property type="entry name" value="DUF1685"/>
    <property type="match status" value="1"/>
</dbReference>
<evidence type="ECO:0000256" key="1">
    <source>
        <dbReference type="SAM" id="MobiDB-lite"/>
    </source>
</evidence>
<reference evidence="2" key="1">
    <citation type="journal article" date="2023" name="bioRxiv">
        <title>Improved chromosome-level genome assembly for marigold (Tagetes erecta).</title>
        <authorList>
            <person name="Jiang F."/>
            <person name="Yuan L."/>
            <person name="Wang S."/>
            <person name="Wang H."/>
            <person name="Xu D."/>
            <person name="Wang A."/>
            <person name="Fan W."/>
        </authorList>
    </citation>
    <scope>NUCLEOTIDE SEQUENCE</scope>
    <source>
        <strain evidence="2">WSJ</strain>
        <tissue evidence="2">Leaf</tissue>
    </source>
</reference>
<protein>
    <submittedName>
        <fullName evidence="2">Uncharacterized protein</fullName>
    </submittedName>
</protein>
<proteinExistence type="predicted"/>
<sequence>MTLSSASPSTSPYDSEIEEPRRVQSARPLKSRKIFSRQLSMSETERELAWEKKRNQMRMQEQKRESLNIENANELSDEDLDELKGCIELGFAFNEENGGQSLTNTFPALDHYFAVNRLTSPSGSPRSASASRAKLAGFGSSSSKSLDEGYFSQTSNEDPWKICSPGENPQQVKTRLRHWAQLVACSVRQST</sequence>
<comment type="caution">
    <text evidence="2">The sequence shown here is derived from an EMBL/GenBank/DDBJ whole genome shotgun (WGS) entry which is preliminary data.</text>
</comment>
<dbReference type="InterPro" id="IPR012881">
    <property type="entry name" value="DUF1685"/>
</dbReference>
<feature type="compositionally biased region" description="Low complexity" evidence="1">
    <location>
        <begin position="1"/>
        <end position="14"/>
    </location>
</feature>
<dbReference type="EMBL" id="JAUHHV010000004">
    <property type="protein sequence ID" value="KAK1426622.1"/>
    <property type="molecule type" value="Genomic_DNA"/>
</dbReference>
<organism evidence="2 3">
    <name type="scientific">Tagetes erecta</name>
    <name type="common">African marigold</name>
    <dbReference type="NCBI Taxonomy" id="13708"/>
    <lineage>
        <taxon>Eukaryota</taxon>
        <taxon>Viridiplantae</taxon>
        <taxon>Streptophyta</taxon>
        <taxon>Embryophyta</taxon>
        <taxon>Tracheophyta</taxon>
        <taxon>Spermatophyta</taxon>
        <taxon>Magnoliopsida</taxon>
        <taxon>eudicotyledons</taxon>
        <taxon>Gunneridae</taxon>
        <taxon>Pentapetalae</taxon>
        <taxon>asterids</taxon>
        <taxon>campanulids</taxon>
        <taxon>Asterales</taxon>
        <taxon>Asteraceae</taxon>
        <taxon>Asteroideae</taxon>
        <taxon>Heliantheae alliance</taxon>
        <taxon>Tageteae</taxon>
        <taxon>Tagetes</taxon>
    </lineage>
</organism>
<feature type="region of interest" description="Disordered" evidence="1">
    <location>
        <begin position="137"/>
        <end position="166"/>
    </location>
</feature>
<feature type="region of interest" description="Disordered" evidence="1">
    <location>
        <begin position="1"/>
        <end position="30"/>
    </location>
</feature>
<name>A0AAD8KPE8_TARER</name>
<dbReference type="Proteomes" id="UP001229421">
    <property type="component" value="Unassembled WGS sequence"/>
</dbReference>
<dbReference type="PANTHER" id="PTHR31865:SF3">
    <property type="entry name" value="PHOSPHODIESTERASE EPSILON-1, PUTATIVE (DUF1685)-RELATED"/>
    <property type="match status" value="1"/>
</dbReference>
<evidence type="ECO:0000313" key="2">
    <source>
        <dbReference type="EMBL" id="KAK1426622.1"/>
    </source>
</evidence>
<keyword evidence="3" id="KW-1185">Reference proteome</keyword>